<dbReference type="Pfam" id="PF13751">
    <property type="entry name" value="DDE_Tnp_1_6"/>
    <property type="match status" value="1"/>
</dbReference>
<sequence length="508" mass="56613">MLGFHTIQTSLVKLVPAGHFYQQLLQAVDFSFVRPLFAPFYSAGGRPSLDPVVFVKLLLVGHLENITSDRKLLELAQLHLGIRAFLGYDLAHPLPWHSTVSRTRQRLPVSVFEACFTHIVGLCIQQGLVEGHTQVVDSAYIKANASMSRLQPKRSRGAAEAGTPRGDGQAPRITATPGRLKHIQRFHAAIRKAAPKKAGKLVSNLTHYSPSDPEARIAFKSGKARVLAYTASVSVDTAQHVITHISADLADWRDSRYLLAIVDATQQRLNSFRLFITNVVADAGYCSGENYEQREERGLTGYIPAHGGYKGEHPGFLYDAVTDSYTCGQGKQLVFDQVYVDAQGNAKKRYLAKARECKVCPLAEQCKGKKAKEKRLHHTPYKAHYDRMLARLATRVGQRMRRLRASTVEPVLGSLITYYGLRHLSKKRQAGAAKVLYVAAMAYNLKKYLRFNPFQPGGLGIALPAPAPFRWLLLYFCNSHSTSRTTFYFTGYSRAHFPSWRIALDAGK</sequence>
<dbReference type="InterPro" id="IPR025668">
    <property type="entry name" value="Tnp_DDE_dom"/>
</dbReference>
<evidence type="ECO:0000313" key="5">
    <source>
        <dbReference type="Proteomes" id="UP000830401"/>
    </source>
</evidence>
<feature type="domain" description="Transposase InsH N-terminal" evidence="2">
    <location>
        <begin position="11"/>
        <end position="106"/>
    </location>
</feature>
<gene>
    <name evidence="4" type="ORF">MUN86_25660</name>
</gene>
<dbReference type="InterPro" id="IPR047629">
    <property type="entry name" value="IS1182_transpos"/>
</dbReference>
<reference evidence="4" key="1">
    <citation type="submission" date="2022-04" db="EMBL/GenBank/DDBJ databases">
        <title>Hymenobacter sp. isolated from the air.</title>
        <authorList>
            <person name="Won M."/>
            <person name="Lee C.-M."/>
            <person name="Woen H.-Y."/>
            <person name="Kwon S.-W."/>
        </authorList>
    </citation>
    <scope>NUCLEOTIDE SEQUENCE</scope>
    <source>
        <strain evidence="4">5420S-77</strain>
        <plasmid evidence="4">unnamed3</plasmid>
    </source>
</reference>
<dbReference type="Proteomes" id="UP000830401">
    <property type="component" value="Plasmid unnamed3"/>
</dbReference>
<name>A0ABY4GF25_9BACT</name>
<dbReference type="EMBL" id="CP095064">
    <property type="protein sequence ID" value="UOQ69109.1"/>
    <property type="molecule type" value="Genomic_DNA"/>
</dbReference>
<feature type="region of interest" description="Disordered" evidence="1">
    <location>
        <begin position="147"/>
        <end position="174"/>
    </location>
</feature>
<dbReference type="InterPro" id="IPR008490">
    <property type="entry name" value="Transposase_InsH_N"/>
</dbReference>
<feature type="domain" description="Transposase DDE" evidence="3">
    <location>
        <begin position="326"/>
        <end position="448"/>
    </location>
</feature>
<keyword evidence="4" id="KW-0614">Plasmid</keyword>
<dbReference type="Pfam" id="PF05598">
    <property type="entry name" value="DUF772"/>
    <property type="match status" value="1"/>
</dbReference>
<dbReference type="NCBIfam" id="NF033551">
    <property type="entry name" value="transpos_IS1182"/>
    <property type="match status" value="1"/>
</dbReference>
<evidence type="ECO:0000259" key="2">
    <source>
        <dbReference type="Pfam" id="PF05598"/>
    </source>
</evidence>
<dbReference type="RefSeq" id="WP_245126863.1">
    <property type="nucleotide sequence ID" value="NZ_CP095064.1"/>
</dbReference>
<evidence type="ECO:0000259" key="3">
    <source>
        <dbReference type="Pfam" id="PF13751"/>
    </source>
</evidence>
<accession>A0ABY4GF25</accession>
<proteinExistence type="predicted"/>
<organism evidence="4 5">
    <name type="scientific">Hymenobacter volaticus</name>
    <dbReference type="NCBI Taxonomy" id="2932254"/>
    <lineage>
        <taxon>Bacteria</taxon>
        <taxon>Pseudomonadati</taxon>
        <taxon>Bacteroidota</taxon>
        <taxon>Cytophagia</taxon>
        <taxon>Cytophagales</taxon>
        <taxon>Hymenobacteraceae</taxon>
        <taxon>Hymenobacter</taxon>
    </lineage>
</organism>
<protein>
    <submittedName>
        <fullName evidence="4">IS1182 family transposase</fullName>
    </submittedName>
</protein>
<dbReference type="PANTHER" id="PTHR33408">
    <property type="entry name" value="TRANSPOSASE"/>
    <property type="match status" value="1"/>
</dbReference>
<evidence type="ECO:0000256" key="1">
    <source>
        <dbReference type="SAM" id="MobiDB-lite"/>
    </source>
</evidence>
<evidence type="ECO:0000313" key="4">
    <source>
        <dbReference type="EMBL" id="UOQ69109.1"/>
    </source>
</evidence>
<geneLocation type="plasmid" evidence="4 5">
    <name>unnamed3</name>
</geneLocation>
<dbReference type="PANTHER" id="PTHR33408:SF4">
    <property type="entry name" value="TRANSPOSASE DDE DOMAIN-CONTAINING PROTEIN"/>
    <property type="match status" value="1"/>
</dbReference>
<keyword evidence="5" id="KW-1185">Reference proteome</keyword>